<accession>A0A0P1NWC7</accession>
<dbReference type="Gene3D" id="1.20.120.330">
    <property type="entry name" value="Nucleotidyltransferases domain 2"/>
    <property type="match status" value="1"/>
</dbReference>
<sequence>MAKGTRNNDFEHYIREARRYLANAKNVLKNSRVEDGFYRDVKYVKMACGIAYSAVLLAVDGYLLKKGREIKKKGRKSVEDYRRELGKLNKKMLDYFNAAYNILHLSGYYDGTNRVSVVSDGLEVAEEIIRMAEER</sequence>
<dbReference type="Proteomes" id="UP000199197">
    <property type="component" value="Unassembled WGS sequence"/>
</dbReference>
<dbReference type="InterPro" id="IPR040988">
    <property type="entry name" value="DUF5618"/>
</dbReference>
<evidence type="ECO:0000313" key="2">
    <source>
        <dbReference type="EMBL" id="CUT03608.1"/>
    </source>
</evidence>
<dbReference type="AlphaFoldDB" id="A0A0P1NWC7"/>
<organism evidence="2 3">
    <name type="scientific">Candidatus Chryseopegocella kryptomonas</name>
    <dbReference type="NCBI Taxonomy" id="1633643"/>
    <lineage>
        <taxon>Bacteria</taxon>
        <taxon>Pseudomonadati</taxon>
        <taxon>Candidatus Kryptoniota</taxon>
        <taxon>Candidatus Chryseopegocella</taxon>
    </lineage>
</organism>
<reference evidence="3" key="1">
    <citation type="submission" date="2015-11" db="EMBL/GenBank/DDBJ databases">
        <authorList>
            <person name="Varghese N."/>
        </authorList>
    </citation>
    <scope>NUCLEOTIDE SEQUENCE [LARGE SCALE GENOMIC DNA]</scope>
    <source>
        <strain evidence="3">JGI-23</strain>
    </source>
</reference>
<feature type="domain" description="DUF5618" evidence="1">
    <location>
        <begin position="14"/>
        <end position="133"/>
    </location>
</feature>
<gene>
    <name evidence="2" type="ORF">JGI23_01513</name>
</gene>
<evidence type="ECO:0000313" key="3">
    <source>
        <dbReference type="Proteomes" id="UP000199197"/>
    </source>
</evidence>
<proteinExistence type="predicted"/>
<dbReference type="EMBL" id="CZVW01000017">
    <property type="protein sequence ID" value="CUT03608.1"/>
    <property type="molecule type" value="Genomic_DNA"/>
</dbReference>
<dbReference type="Pfam" id="PF18498">
    <property type="entry name" value="DUF5618"/>
    <property type="match status" value="1"/>
</dbReference>
<evidence type="ECO:0000259" key="1">
    <source>
        <dbReference type="Pfam" id="PF18498"/>
    </source>
</evidence>
<protein>
    <submittedName>
        <fullName evidence="2">Uncharacterized protein, contains HEPN domain, UPF0332 family</fullName>
    </submittedName>
</protein>
<dbReference type="OrthoDB" id="957519at2"/>
<keyword evidence="3" id="KW-1185">Reference proteome</keyword>
<name>A0A0P1NWC7_9BACT</name>
<dbReference type="RefSeq" id="WP_092350474.1">
    <property type="nucleotide sequence ID" value="NZ_CZVW01000017.1"/>
</dbReference>